<evidence type="ECO:0000313" key="3">
    <source>
        <dbReference type="Proteomes" id="UP001213691"/>
    </source>
</evidence>
<dbReference type="RefSeq" id="WP_238104700.1">
    <property type="nucleotide sequence ID" value="NZ_JAQQPZ010000013.1"/>
</dbReference>
<organism evidence="2 3">
    <name type="scientific">Shewanella metallivivens</name>
    <dbReference type="NCBI Taxonomy" id="2872342"/>
    <lineage>
        <taxon>Bacteria</taxon>
        <taxon>Pseudomonadati</taxon>
        <taxon>Pseudomonadota</taxon>
        <taxon>Gammaproteobacteria</taxon>
        <taxon>Alteromonadales</taxon>
        <taxon>Shewanellaceae</taxon>
        <taxon>Shewanella</taxon>
    </lineage>
</organism>
<accession>A0ABT5TT44</accession>
<sequence>MLIKQTLNDTTRNDLVLVGKTATLSMWGLFAYGSFVFSQDVTTLLTLFAAFTAVMHLLLILAVRVSPKGQYQPSIKYAAILVWGVFALGDLKPQPTSAY</sequence>
<keyword evidence="3" id="KW-1185">Reference proteome</keyword>
<dbReference type="EMBL" id="JAQQPZ010000013">
    <property type="protein sequence ID" value="MDD8060870.1"/>
    <property type="molecule type" value="Genomic_DNA"/>
</dbReference>
<keyword evidence="1" id="KW-1133">Transmembrane helix</keyword>
<reference evidence="2 3" key="1">
    <citation type="submission" date="2023-02" db="EMBL/GenBank/DDBJ databases">
        <title>Genome sequence of Shewanella metallivivens ER-Te-42B-Light, sp. nov., enriched from sulfide tube worms (Riftia pachyptila) isolated from Explorer Ridge in the Pacific Ocean.</title>
        <authorList>
            <person name="Maltman C."/>
            <person name="Kuzyk S.B."/>
            <person name="Kyndt J.A."/>
            <person name="Yurkov V."/>
        </authorList>
    </citation>
    <scope>NUCLEOTIDE SEQUENCE [LARGE SCALE GENOMIC DNA]</scope>
    <source>
        <strain evidence="2 3">ER-Te-42B-Light</strain>
    </source>
</reference>
<dbReference type="Proteomes" id="UP001213691">
    <property type="component" value="Unassembled WGS sequence"/>
</dbReference>
<feature type="transmembrane region" description="Helical" evidence="1">
    <location>
        <begin position="44"/>
        <end position="63"/>
    </location>
</feature>
<keyword evidence="1" id="KW-0472">Membrane</keyword>
<name>A0ABT5TT44_9GAMM</name>
<keyword evidence="1" id="KW-0812">Transmembrane</keyword>
<feature type="transmembrane region" description="Helical" evidence="1">
    <location>
        <begin position="21"/>
        <end position="38"/>
    </location>
</feature>
<evidence type="ECO:0000256" key="1">
    <source>
        <dbReference type="SAM" id="Phobius"/>
    </source>
</evidence>
<evidence type="ECO:0000313" key="2">
    <source>
        <dbReference type="EMBL" id="MDD8060870.1"/>
    </source>
</evidence>
<comment type="caution">
    <text evidence="2">The sequence shown here is derived from an EMBL/GenBank/DDBJ whole genome shotgun (WGS) entry which is preliminary data.</text>
</comment>
<protein>
    <submittedName>
        <fullName evidence="2">DUF1145 domain-containing protein</fullName>
    </submittedName>
</protein>
<proteinExistence type="predicted"/>
<gene>
    <name evidence="2" type="ORF">PQR79_17525</name>
</gene>